<evidence type="ECO:0000256" key="1">
    <source>
        <dbReference type="ARBA" id="ARBA00001946"/>
    </source>
</evidence>
<evidence type="ECO:0000256" key="4">
    <source>
        <dbReference type="ARBA" id="ARBA00022723"/>
    </source>
</evidence>
<evidence type="ECO:0000313" key="7">
    <source>
        <dbReference type="EMBL" id="ACL63764.1"/>
    </source>
</evidence>
<dbReference type="PANTHER" id="PTHR12001:SF69">
    <property type="entry name" value="ALL TRANS-POLYPRENYL-DIPHOSPHATE SYNTHASE PDSS1"/>
    <property type="match status" value="1"/>
</dbReference>
<dbReference type="GO" id="GO:0046872">
    <property type="term" value="F:metal ion binding"/>
    <property type="evidence" value="ECO:0007669"/>
    <property type="project" value="UniProtKB-KW"/>
</dbReference>
<dbReference type="EMBL" id="CP001359">
    <property type="protein sequence ID" value="ACL63764.1"/>
    <property type="molecule type" value="Genomic_DNA"/>
</dbReference>
<keyword evidence="5" id="KW-0460">Magnesium</keyword>
<dbReference type="PANTHER" id="PTHR12001">
    <property type="entry name" value="GERANYLGERANYL PYROPHOSPHATE SYNTHASE"/>
    <property type="match status" value="1"/>
</dbReference>
<dbReference type="Gene3D" id="1.10.600.10">
    <property type="entry name" value="Farnesyl Diphosphate Synthase"/>
    <property type="match status" value="1"/>
</dbReference>
<name>B8JAV3_ANAD2</name>
<keyword evidence="8" id="KW-1185">Reference proteome</keyword>
<keyword evidence="4" id="KW-0479">Metal-binding</keyword>
<dbReference type="GO" id="GO:0004659">
    <property type="term" value="F:prenyltransferase activity"/>
    <property type="evidence" value="ECO:0007669"/>
    <property type="project" value="InterPro"/>
</dbReference>
<gene>
    <name evidence="7" type="ordered locus">A2cp1_0407</name>
</gene>
<dbReference type="GO" id="GO:0008299">
    <property type="term" value="P:isoprenoid biosynthetic process"/>
    <property type="evidence" value="ECO:0007669"/>
    <property type="project" value="InterPro"/>
</dbReference>
<dbReference type="AlphaFoldDB" id="B8JAV3"/>
<dbReference type="CDD" id="cd00685">
    <property type="entry name" value="Trans_IPPS_HT"/>
    <property type="match status" value="1"/>
</dbReference>
<dbReference type="RefSeq" id="WP_012631817.1">
    <property type="nucleotide sequence ID" value="NC_011891.1"/>
</dbReference>
<dbReference type="SUPFAM" id="SSF48576">
    <property type="entry name" value="Terpenoid synthases"/>
    <property type="match status" value="1"/>
</dbReference>
<evidence type="ECO:0000256" key="3">
    <source>
        <dbReference type="ARBA" id="ARBA00022679"/>
    </source>
</evidence>
<dbReference type="InterPro" id="IPR000092">
    <property type="entry name" value="Polyprenyl_synt"/>
</dbReference>
<dbReference type="HOGENOM" id="CLU_014015_2_0_7"/>
<proteinExistence type="inferred from homology"/>
<evidence type="ECO:0000256" key="2">
    <source>
        <dbReference type="ARBA" id="ARBA00006706"/>
    </source>
</evidence>
<dbReference type="InterPro" id="IPR008949">
    <property type="entry name" value="Isoprenoid_synthase_dom_sf"/>
</dbReference>
<sequence length="349" mass="36378">MAAQEQAILSQLDASAQRGVRPERAQAALAGVPSLPESLLELEAQLTRATEDAEAKLQAAARHLVSAGGKRIRPMVTLLACGACGGEMRGAVPYAVAAELTHSATLLHDDVIDDGPVRRGQPASRVIWGNAVSVLSGDWLLTRALEIVSAEPARSAALPPLLATMRRLVEGEVLQLSLRGGFSATEQAYMDVVMGKTASLFGWAAAAGAWAAGEVGEIPAALVRFGEGIGVAFQLVDDALDYAADPRLLGKRLGTDLIEGKATLPLIRACEAEPALRGRLGGVVDGTADVEAVAGEVIAVVKRVGGVDAARALAREHTRTALEALEQVPDGVHRRALHAAALQLTERAF</sequence>
<comment type="similarity">
    <text evidence="2 6">Belongs to the FPP/GGPP synthase family.</text>
</comment>
<dbReference type="PROSITE" id="PS00723">
    <property type="entry name" value="POLYPRENYL_SYNTHASE_1"/>
    <property type="match status" value="1"/>
</dbReference>
<accession>B8JAV3</accession>
<comment type="cofactor">
    <cofactor evidence="1">
        <name>Mg(2+)</name>
        <dbReference type="ChEBI" id="CHEBI:18420"/>
    </cofactor>
</comment>
<evidence type="ECO:0000313" key="8">
    <source>
        <dbReference type="Proteomes" id="UP000007089"/>
    </source>
</evidence>
<dbReference type="InterPro" id="IPR033749">
    <property type="entry name" value="Polyprenyl_synt_CS"/>
</dbReference>
<reference evidence="7" key="1">
    <citation type="submission" date="2009-01" db="EMBL/GenBank/DDBJ databases">
        <title>Complete sequence of Anaeromyxobacter dehalogenans 2CP-1.</title>
        <authorList>
            <consortium name="US DOE Joint Genome Institute"/>
            <person name="Lucas S."/>
            <person name="Copeland A."/>
            <person name="Lapidus A."/>
            <person name="Glavina del Rio T."/>
            <person name="Dalin E."/>
            <person name="Tice H."/>
            <person name="Bruce D."/>
            <person name="Goodwin L."/>
            <person name="Pitluck S."/>
            <person name="Saunders E."/>
            <person name="Brettin T."/>
            <person name="Detter J.C."/>
            <person name="Han C."/>
            <person name="Larimer F."/>
            <person name="Land M."/>
            <person name="Hauser L."/>
            <person name="Kyrpides N."/>
            <person name="Ovchinnikova G."/>
            <person name="Beliaev A.S."/>
            <person name="Richardson P."/>
        </authorList>
    </citation>
    <scope>NUCLEOTIDE SEQUENCE</scope>
    <source>
        <strain evidence="7">2CP-1</strain>
    </source>
</reference>
<protein>
    <submittedName>
        <fullName evidence="7">Polyprenyl synthetase</fullName>
    </submittedName>
</protein>
<organism evidence="7 8">
    <name type="scientific">Anaeromyxobacter dehalogenans (strain ATCC BAA-258 / DSM 21875 / 2CP-1)</name>
    <dbReference type="NCBI Taxonomy" id="455488"/>
    <lineage>
        <taxon>Bacteria</taxon>
        <taxon>Pseudomonadati</taxon>
        <taxon>Myxococcota</taxon>
        <taxon>Myxococcia</taxon>
        <taxon>Myxococcales</taxon>
        <taxon>Cystobacterineae</taxon>
        <taxon>Anaeromyxobacteraceae</taxon>
        <taxon>Anaeromyxobacter</taxon>
    </lineage>
</organism>
<dbReference type="Proteomes" id="UP000007089">
    <property type="component" value="Chromosome"/>
</dbReference>
<evidence type="ECO:0000256" key="5">
    <source>
        <dbReference type="ARBA" id="ARBA00022842"/>
    </source>
</evidence>
<dbReference type="SFLD" id="SFLDS00005">
    <property type="entry name" value="Isoprenoid_Synthase_Type_I"/>
    <property type="match status" value="1"/>
</dbReference>
<dbReference type="Pfam" id="PF00348">
    <property type="entry name" value="polyprenyl_synt"/>
    <property type="match status" value="1"/>
</dbReference>
<keyword evidence="3 6" id="KW-0808">Transferase</keyword>
<evidence type="ECO:0000256" key="6">
    <source>
        <dbReference type="RuleBase" id="RU004466"/>
    </source>
</evidence>
<dbReference type="KEGG" id="acp:A2cp1_0407"/>